<proteinExistence type="predicted"/>
<dbReference type="EMBL" id="LAZR01020650">
    <property type="protein sequence ID" value="KKL88141.1"/>
    <property type="molecule type" value="Genomic_DNA"/>
</dbReference>
<dbReference type="AlphaFoldDB" id="A0A0F9GC77"/>
<accession>A0A0F9GC77</accession>
<protein>
    <submittedName>
        <fullName evidence="2">Uncharacterized protein</fullName>
    </submittedName>
</protein>
<organism evidence="2">
    <name type="scientific">marine sediment metagenome</name>
    <dbReference type="NCBI Taxonomy" id="412755"/>
    <lineage>
        <taxon>unclassified sequences</taxon>
        <taxon>metagenomes</taxon>
        <taxon>ecological metagenomes</taxon>
    </lineage>
</organism>
<sequence length="80" mass="9015">MSQFDAKTGSPPPRQRYRVSYRARPLDDPEGPWSFGDMEVISRSSEEAREFASQIGRDGVNEYEITGCEDMTPNTRLKGG</sequence>
<evidence type="ECO:0000256" key="1">
    <source>
        <dbReference type="SAM" id="MobiDB-lite"/>
    </source>
</evidence>
<gene>
    <name evidence="2" type="ORF">LCGC14_1927700</name>
</gene>
<reference evidence="2" key="1">
    <citation type="journal article" date="2015" name="Nature">
        <title>Complex archaea that bridge the gap between prokaryotes and eukaryotes.</title>
        <authorList>
            <person name="Spang A."/>
            <person name="Saw J.H."/>
            <person name="Jorgensen S.L."/>
            <person name="Zaremba-Niedzwiedzka K."/>
            <person name="Martijn J."/>
            <person name="Lind A.E."/>
            <person name="van Eijk R."/>
            <person name="Schleper C."/>
            <person name="Guy L."/>
            <person name="Ettema T.J."/>
        </authorList>
    </citation>
    <scope>NUCLEOTIDE SEQUENCE</scope>
</reference>
<comment type="caution">
    <text evidence="2">The sequence shown here is derived from an EMBL/GenBank/DDBJ whole genome shotgun (WGS) entry which is preliminary data.</text>
</comment>
<evidence type="ECO:0000313" key="2">
    <source>
        <dbReference type="EMBL" id="KKL88141.1"/>
    </source>
</evidence>
<feature type="region of interest" description="Disordered" evidence="1">
    <location>
        <begin position="1"/>
        <end position="34"/>
    </location>
</feature>
<name>A0A0F9GC77_9ZZZZ</name>